<dbReference type="PROSITE" id="PS50015">
    <property type="entry name" value="SAP_B"/>
    <property type="match status" value="1"/>
</dbReference>
<keyword evidence="1" id="KW-1015">Disulfide bond</keyword>
<feature type="compositionally biased region" description="Polar residues" evidence="2">
    <location>
        <begin position="299"/>
        <end position="308"/>
    </location>
</feature>
<gene>
    <name evidence="5" type="ORF">SADUNF_Sadunf18G0052800</name>
</gene>
<sequence length="330" mass="37542">MAMIKQTVVVLVALSAVWIPVSESAKTDKPVIVARKDDIPYIKCQVCEKVASQLYWQVQKKQDQISPQKISEYQVIEIAEKVCNLKKEEADWIMKLDIVEQGDKLELIEQETEGQCNSECKTIEQTCQQVMDYVDTDVAEYIFTTKPQIDLLVKHLCKDLTNSCSKKPPPVPKVSALIFDSHSKNLKRLGRFDMVEYCSMNRMPGEPFVPKPSKEAEMEKIMRSMEGMPGAPGMKMYSREELMGMNNFGNEDAEDEDDEDEQFPSNMGKVLREKQNMKGDWKQKIFKGIKGTGEALKSHANSVSNQMQKWWKGTRAAPAKKNSKIGKSEL</sequence>
<dbReference type="AlphaFoldDB" id="A0A835J4G6"/>
<comment type="caution">
    <text evidence="5">The sequence shown here is derived from an EMBL/GenBank/DDBJ whole genome shotgun (WGS) entry which is preliminary data.</text>
</comment>
<dbReference type="PANTHER" id="PTHR36058:SF1">
    <property type="entry name" value="NUCLEOPHOSMIN"/>
    <property type="match status" value="1"/>
</dbReference>
<keyword evidence="6" id="KW-1185">Reference proteome</keyword>
<feature type="domain" description="Saposin B-type" evidence="4">
    <location>
        <begin position="40"/>
        <end position="168"/>
    </location>
</feature>
<keyword evidence="3" id="KW-0732">Signal</keyword>
<accession>A0A835J4G6</accession>
<feature type="region of interest" description="Disordered" evidence="2">
    <location>
        <begin position="296"/>
        <end position="330"/>
    </location>
</feature>
<feature type="compositionally biased region" description="Acidic residues" evidence="2">
    <location>
        <begin position="251"/>
        <end position="262"/>
    </location>
</feature>
<evidence type="ECO:0000256" key="2">
    <source>
        <dbReference type="SAM" id="MobiDB-lite"/>
    </source>
</evidence>
<feature type="region of interest" description="Disordered" evidence="2">
    <location>
        <begin position="249"/>
        <end position="276"/>
    </location>
</feature>
<protein>
    <recommendedName>
        <fullName evidence="4">Saposin B-type domain-containing protein</fullName>
    </recommendedName>
</protein>
<feature type="chain" id="PRO_5032396094" description="Saposin B-type domain-containing protein" evidence="3">
    <location>
        <begin position="25"/>
        <end position="330"/>
    </location>
</feature>
<reference evidence="5 6" key="1">
    <citation type="submission" date="2020-10" db="EMBL/GenBank/DDBJ databases">
        <title>Plant Genome Project.</title>
        <authorList>
            <person name="Zhang R.-G."/>
        </authorList>
    </citation>
    <scope>NUCLEOTIDE SEQUENCE [LARGE SCALE GENOMIC DNA]</scope>
    <source>
        <strain evidence="5">FAFU-HL-1</strain>
        <tissue evidence="5">Leaf</tissue>
    </source>
</reference>
<evidence type="ECO:0000256" key="3">
    <source>
        <dbReference type="SAM" id="SignalP"/>
    </source>
</evidence>
<dbReference type="OrthoDB" id="202851at2759"/>
<feature type="signal peptide" evidence="3">
    <location>
        <begin position="1"/>
        <end position="24"/>
    </location>
</feature>
<evidence type="ECO:0000256" key="1">
    <source>
        <dbReference type="ARBA" id="ARBA00023157"/>
    </source>
</evidence>
<dbReference type="Proteomes" id="UP000657918">
    <property type="component" value="Unassembled WGS sequence"/>
</dbReference>
<dbReference type="EMBL" id="JADGMS010000018">
    <property type="protein sequence ID" value="KAF9662433.1"/>
    <property type="molecule type" value="Genomic_DNA"/>
</dbReference>
<dbReference type="PANTHER" id="PTHR36058">
    <property type="entry name" value="NUCLEOPHOSMIN"/>
    <property type="match status" value="1"/>
</dbReference>
<name>A0A835J4G6_9ROSI</name>
<evidence type="ECO:0000313" key="6">
    <source>
        <dbReference type="Proteomes" id="UP000657918"/>
    </source>
</evidence>
<evidence type="ECO:0000313" key="5">
    <source>
        <dbReference type="EMBL" id="KAF9662433.1"/>
    </source>
</evidence>
<evidence type="ECO:0000259" key="4">
    <source>
        <dbReference type="PROSITE" id="PS50015"/>
    </source>
</evidence>
<proteinExistence type="predicted"/>
<organism evidence="5 6">
    <name type="scientific">Salix dunnii</name>
    <dbReference type="NCBI Taxonomy" id="1413687"/>
    <lineage>
        <taxon>Eukaryota</taxon>
        <taxon>Viridiplantae</taxon>
        <taxon>Streptophyta</taxon>
        <taxon>Embryophyta</taxon>
        <taxon>Tracheophyta</taxon>
        <taxon>Spermatophyta</taxon>
        <taxon>Magnoliopsida</taxon>
        <taxon>eudicotyledons</taxon>
        <taxon>Gunneridae</taxon>
        <taxon>Pentapetalae</taxon>
        <taxon>rosids</taxon>
        <taxon>fabids</taxon>
        <taxon>Malpighiales</taxon>
        <taxon>Salicaceae</taxon>
        <taxon>Saliceae</taxon>
        <taxon>Salix</taxon>
    </lineage>
</organism>
<dbReference type="InterPro" id="IPR008139">
    <property type="entry name" value="SaposinB_dom"/>
</dbReference>